<evidence type="ECO:0000313" key="4">
    <source>
        <dbReference type="Proteomes" id="UP001217485"/>
    </source>
</evidence>
<keyword evidence="4" id="KW-1185">Reference proteome</keyword>
<dbReference type="InterPro" id="IPR008271">
    <property type="entry name" value="Ser/Thr_kinase_AS"/>
</dbReference>
<evidence type="ECO:0000256" key="1">
    <source>
        <dbReference type="SAM" id="MobiDB-lite"/>
    </source>
</evidence>
<protein>
    <submittedName>
        <fullName evidence="3">Protein kinase</fullName>
    </submittedName>
</protein>
<gene>
    <name evidence="3" type="ORF">POL72_05305</name>
</gene>
<reference evidence="3 4" key="1">
    <citation type="submission" date="2023-01" db="EMBL/GenBank/DDBJ databases">
        <title>Minimal conservation of predation-associated metabolite biosynthetic gene clusters underscores biosynthetic potential of Myxococcota including descriptions for ten novel species: Archangium lansinium sp. nov., Myxococcus landrumus sp. nov., Nannocystis bai.</title>
        <authorList>
            <person name="Ahearne A."/>
            <person name="Stevens C."/>
            <person name="Dowd S."/>
        </authorList>
    </citation>
    <scope>NUCLEOTIDE SEQUENCE [LARGE SCALE GENOMIC DNA]</scope>
    <source>
        <strain evidence="3 4">WIWO2</strain>
    </source>
</reference>
<dbReference type="GO" id="GO:0016301">
    <property type="term" value="F:kinase activity"/>
    <property type="evidence" value="ECO:0007669"/>
    <property type="project" value="UniProtKB-KW"/>
</dbReference>
<dbReference type="EMBL" id="JAQNDK010000001">
    <property type="protein sequence ID" value="MDC0677148.1"/>
    <property type="molecule type" value="Genomic_DNA"/>
</dbReference>
<dbReference type="PANTHER" id="PTHR24359:SF1">
    <property type="entry name" value="INHIBITOR OF NUCLEAR FACTOR KAPPA-B KINASE EPSILON SUBUNIT HOMOLOG 1-RELATED"/>
    <property type="match status" value="1"/>
</dbReference>
<feature type="region of interest" description="Disordered" evidence="1">
    <location>
        <begin position="338"/>
        <end position="385"/>
    </location>
</feature>
<dbReference type="RefSeq" id="WP_272093918.1">
    <property type="nucleotide sequence ID" value="NZ_JAQNDK010000001.1"/>
</dbReference>
<dbReference type="Proteomes" id="UP001217485">
    <property type="component" value="Unassembled WGS sequence"/>
</dbReference>
<dbReference type="PROSITE" id="PS50011">
    <property type="entry name" value="PROTEIN_KINASE_DOM"/>
    <property type="match status" value="1"/>
</dbReference>
<dbReference type="SUPFAM" id="SSF56112">
    <property type="entry name" value="Protein kinase-like (PK-like)"/>
    <property type="match status" value="1"/>
</dbReference>
<dbReference type="PROSITE" id="PS00108">
    <property type="entry name" value="PROTEIN_KINASE_ST"/>
    <property type="match status" value="1"/>
</dbReference>
<name>A0ABT5BTV2_9BACT</name>
<dbReference type="InterPro" id="IPR011009">
    <property type="entry name" value="Kinase-like_dom_sf"/>
</dbReference>
<keyword evidence="3" id="KW-0418">Kinase</keyword>
<proteinExistence type="predicted"/>
<evidence type="ECO:0000313" key="3">
    <source>
        <dbReference type="EMBL" id="MDC0677148.1"/>
    </source>
</evidence>
<dbReference type="Gene3D" id="1.10.510.10">
    <property type="entry name" value="Transferase(Phosphotransferase) domain 1"/>
    <property type="match status" value="1"/>
</dbReference>
<dbReference type="PANTHER" id="PTHR24359">
    <property type="entry name" value="SERINE/THREONINE-PROTEIN KINASE SBK1"/>
    <property type="match status" value="1"/>
</dbReference>
<sequence length="616" mass="64444">MRLRAGDRVDHYTLVKPLGEGGQGAVWKVIDPREGGVVRALKLVRLEEAGRQSFDRARREAKILASAKHPALVACHGFFEDMHAGLVGLVMDFVRGRSLAVAASDGQLDGQRALAALEQVASALAYVHGAGLVHRDLKPDNVLLADGFWSDPRRPGAVKLLDFGIAASAGNPRPLTSLGAVVGTIPYMAPELVDPATWGRAEGPSRDLFAFGIMAWEVLFHNHPTGLASSATLVDYARAYKAAQAGRIVWPPRGLAGPWGAAVEASLALSPLQRPANGAALLEILRTSAAHANPEAAGVPAAAGPLSPLLSAPTLPHQVATTPMTSPPVPAVAIAQPAKMTPPRGAPVPATQPAKMAPPPIASVIITPPQDLSPPPAPPAHGLSPAGRRNGWRLATLALVISVIGAATAWIAGGGTELLVSLVASREEPMAGSIPPLSPPSAASVTLPSTVPEPPQVPAASTPEIEACCPSHLVCKGPTKLRCPRCTGAAPSLPRAALWWLRLSSVFGPDAQDMTRSRPYSKVCMRIGDPPVCAPFFKIGSRNGDEVNRLAVTTEDVEDMRIQFSIDGSAYLPGRVKSPPVLVSALCGGLYVYIDDPERDDIKLAVYLDPRTSEGP</sequence>
<dbReference type="Pfam" id="PF00069">
    <property type="entry name" value="Pkinase"/>
    <property type="match status" value="1"/>
</dbReference>
<accession>A0ABT5BTV2</accession>
<feature type="region of interest" description="Disordered" evidence="1">
    <location>
        <begin position="430"/>
        <end position="458"/>
    </location>
</feature>
<dbReference type="InterPro" id="IPR000719">
    <property type="entry name" value="Prot_kinase_dom"/>
</dbReference>
<dbReference type="SMART" id="SM00220">
    <property type="entry name" value="S_TKc"/>
    <property type="match status" value="1"/>
</dbReference>
<feature type="domain" description="Protein kinase" evidence="2">
    <location>
        <begin position="12"/>
        <end position="285"/>
    </location>
</feature>
<organism evidence="3 4">
    <name type="scientific">Sorangium atrum</name>
    <dbReference type="NCBI Taxonomy" id="2995308"/>
    <lineage>
        <taxon>Bacteria</taxon>
        <taxon>Pseudomonadati</taxon>
        <taxon>Myxococcota</taxon>
        <taxon>Polyangia</taxon>
        <taxon>Polyangiales</taxon>
        <taxon>Polyangiaceae</taxon>
        <taxon>Sorangium</taxon>
    </lineage>
</organism>
<comment type="caution">
    <text evidence="3">The sequence shown here is derived from an EMBL/GenBank/DDBJ whole genome shotgun (WGS) entry which is preliminary data.</text>
</comment>
<evidence type="ECO:0000259" key="2">
    <source>
        <dbReference type="PROSITE" id="PS50011"/>
    </source>
</evidence>
<dbReference type="CDD" id="cd14014">
    <property type="entry name" value="STKc_PknB_like"/>
    <property type="match status" value="1"/>
</dbReference>
<feature type="compositionally biased region" description="Low complexity" evidence="1">
    <location>
        <begin position="440"/>
        <end position="450"/>
    </location>
</feature>
<keyword evidence="3" id="KW-0808">Transferase</keyword>